<dbReference type="InterPro" id="IPR000601">
    <property type="entry name" value="PKD_dom"/>
</dbReference>
<dbReference type="Gene3D" id="2.60.40.10">
    <property type="entry name" value="Immunoglobulins"/>
    <property type="match status" value="1"/>
</dbReference>
<keyword evidence="1" id="KW-0378">Hydrolase</keyword>
<dbReference type="GO" id="GO:0009446">
    <property type="term" value="P:putrescine biosynthetic process"/>
    <property type="evidence" value="ECO:0007669"/>
    <property type="project" value="InterPro"/>
</dbReference>
<dbReference type="Gene3D" id="3.75.10.10">
    <property type="entry name" value="L-arginine/glycine Amidinotransferase, Chain A"/>
    <property type="match status" value="1"/>
</dbReference>
<sequence>MKCGACACTQNSLFPMLPMRFLLLVLLAVSPLSTALPQAPPPPVRLMAEWEEAQALLVSWRNEHSALLREIVRYGQEECRVMIFADNPANVASFLEAGGVPLEQVDLLSPPYNSIWIRDYGPWTIYHNDVDSLMIADYIYNRPWRPQDDDIPAFVAQQLGLPFYEAAEAPNDWVHSGGNNLRDGMGTIFSSDLVLGENPGKSEAEIDAIAHLFFGADRYVKLPALPFDVIHHLDMHMRLIDEETIVIGQYPEGVADGPQIEANIEYLLNEVPTPFGNPYRIIRMPMPPDADGRYPDNNGDYRTYTNALFVNKTLLVPIYEEQYDTTALRIYEEALPGYRVVGIDCNGIIPSLGAIHCITKLVGANDPLWIAHARLRDQESSTAPYPISAIIKHKSGIAGAALHYREAGTENYTAVPLLLEDTLQSVWAGAIPPFPENTVLEYYLSAEAQNGKTQVRPMPAPEGYFRFRVNALQPAFSPGSAILCPGQSITFDNLTAGSYDSLRWEFPGGQPAQSTAESPTIFYNSSGTFPVRLIAYKGAVADTLDRSAAVEVRDLQLPYTEGFSSGLPATWEVDNPNADAAVWEVAPLQGCDPGAMRLNNFLVDTRGTSDFLRASFDLAGMNSPALKFDLAYAQKTSAFEDGLRVNVVDCEGNRVTVFEQFGAALATAEPQISPFAPADCSEWRTEQVDLSSFAGQGLAVEFENVGGYGNNLYLDLIQIVDQSPSRTAEHGQQFSARLFPNPARGQAQVRLENGPVPARLEWVLLNKLGQQAKRGEWLMDGPFAQFALPLQGLPAGMYTLQLRAGAEATALKLSVR</sequence>
<proteinExistence type="predicted"/>
<dbReference type="AlphaFoldDB" id="A0A5C6S0R9"/>
<dbReference type="CDD" id="cd00146">
    <property type="entry name" value="PKD"/>
    <property type="match status" value="1"/>
</dbReference>
<feature type="domain" description="PKD" evidence="2">
    <location>
        <begin position="486"/>
        <end position="552"/>
    </location>
</feature>
<dbReference type="Pfam" id="PF04371">
    <property type="entry name" value="PAD_porph"/>
    <property type="match status" value="1"/>
</dbReference>
<keyword evidence="4" id="KW-1185">Reference proteome</keyword>
<evidence type="ECO:0000256" key="1">
    <source>
        <dbReference type="ARBA" id="ARBA00022801"/>
    </source>
</evidence>
<dbReference type="GO" id="GO:0047632">
    <property type="term" value="F:agmatine deiminase activity"/>
    <property type="evidence" value="ECO:0007669"/>
    <property type="project" value="TreeGrafter"/>
</dbReference>
<comment type="caution">
    <text evidence="3">The sequence shown here is derived from an EMBL/GenBank/DDBJ whole genome shotgun (WGS) entry which is preliminary data.</text>
</comment>
<protein>
    <recommendedName>
        <fullName evidence="2">PKD domain-containing protein</fullName>
    </recommendedName>
</protein>
<dbReference type="SUPFAM" id="SSF55909">
    <property type="entry name" value="Pentein"/>
    <property type="match status" value="1"/>
</dbReference>
<organism evidence="3 4">
    <name type="scientific">Phaeodactylibacter luteus</name>
    <dbReference type="NCBI Taxonomy" id="1564516"/>
    <lineage>
        <taxon>Bacteria</taxon>
        <taxon>Pseudomonadati</taxon>
        <taxon>Bacteroidota</taxon>
        <taxon>Saprospiria</taxon>
        <taxon>Saprospirales</taxon>
        <taxon>Haliscomenobacteraceae</taxon>
        <taxon>Phaeodactylibacter</taxon>
    </lineage>
</organism>
<dbReference type="SUPFAM" id="SSF49299">
    <property type="entry name" value="PKD domain"/>
    <property type="match status" value="1"/>
</dbReference>
<evidence type="ECO:0000313" key="4">
    <source>
        <dbReference type="Proteomes" id="UP000321580"/>
    </source>
</evidence>
<dbReference type="OrthoDB" id="9808013at2"/>
<evidence type="ECO:0000313" key="3">
    <source>
        <dbReference type="EMBL" id="TXB67994.1"/>
    </source>
</evidence>
<dbReference type="InterPro" id="IPR035986">
    <property type="entry name" value="PKD_dom_sf"/>
</dbReference>
<dbReference type="PANTHER" id="PTHR31377:SF0">
    <property type="entry name" value="AGMATINE DEIMINASE-RELATED"/>
    <property type="match status" value="1"/>
</dbReference>
<dbReference type="PROSITE" id="PS50093">
    <property type="entry name" value="PKD"/>
    <property type="match status" value="1"/>
</dbReference>
<dbReference type="PANTHER" id="PTHR31377">
    <property type="entry name" value="AGMATINE DEIMINASE-RELATED"/>
    <property type="match status" value="1"/>
</dbReference>
<dbReference type="EMBL" id="VOOR01000005">
    <property type="protein sequence ID" value="TXB67994.1"/>
    <property type="molecule type" value="Genomic_DNA"/>
</dbReference>
<name>A0A5C6S0R9_9BACT</name>
<evidence type="ECO:0000259" key="2">
    <source>
        <dbReference type="PROSITE" id="PS50093"/>
    </source>
</evidence>
<dbReference type="InterPro" id="IPR007466">
    <property type="entry name" value="Peptidyl-Arg-deiminase_porph"/>
</dbReference>
<dbReference type="InterPro" id="IPR013783">
    <property type="entry name" value="Ig-like_fold"/>
</dbReference>
<accession>A0A5C6S0R9</accession>
<reference evidence="3 4" key="1">
    <citation type="submission" date="2019-08" db="EMBL/GenBank/DDBJ databases">
        <title>Genome of Phaeodactylibacter luteus.</title>
        <authorList>
            <person name="Bowman J.P."/>
        </authorList>
    </citation>
    <scope>NUCLEOTIDE SEQUENCE [LARGE SCALE GENOMIC DNA]</scope>
    <source>
        <strain evidence="3 4">KCTC 42180</strain>
    </source>
</reference>
<dbReference type="GO" id="GO:0004668">
    <property type="term" value="F:protein-arginine deiminase activity"/>
    <property type="evidence" value="ECO:0007669"/>
    <property type="project" value="InterPro"/>
</dbReference>
<gene>
    <name evidence="3" type="ORF">FRY97_03870</name>
</gene>
<dbReference type="Proteomes" id="UP000321580">
    <property type="component" value="Unassembled WGS sequence"/>
</dbReference>
<dbReference type="Gene3D" id="2.60.120.200">
    <property type="match status" value="1"/>
</dbReference>